<evidence type="ECO:0000313" key="2">
    <source>
        <dbReference type="EMBL" id="CAF3950207.1"/>
    </source>
</evidence>
<dbReference type="InterPro" id="IPR003599">
    <property type="entry name" value="Ig_sub"/>
</dbReference>
<feature type="domain" description="Ig-like" evidence="1">
    <location>
        <begin position="125"/>
        <end position="217"/>
    </location>
</feature>
<dbReference type="GO" id="GO:0050808">
    <property type="term" value="P:synapse organization"/>
    <property type="evidence" value="ECO:0007669"/>
    <property type="project" value="TreeGrafter"/>
</dbReference>
<dbReference type="InterPro" id="IPR036179">
    <property type="entry name" value="Ig-like_dom_sf"/>
</dbReference>
<dbReference type="InterPro" id="IPR013098">
    <property type="entry name" value="Ig_I-set"/>
</dbReference>
<dbReference type="SMART" id="SM00408">
    <property type="entry name" value="IGc2"/>
    <property type="match status" value="2"/>
</dbReference>
<gene>
    <name evidence="2" type="ORF">BYL167_LOCUS10988</name>
</gene>
<dbReference type="InterPro" id="IPR013106">
    <property type="entry name" value="Ig_V-set"/>
</dbReference>
<evidence type="ECO:0000259" key="1">
    <source>
        <dbReference type="PROSITE" id="PS50835"/>
    </source>
</evidence>
<feature type="domain" description="Ig-like" evidence="1">
    <location>
        <begin position="15"/>
        <end position="121"/>
    </location>
</feature>
<accession>A0A8S2MCJ8</accession>
<dbReference type="PROSITE" id="PS50835">
    <property type="entry name" value="IG_LIKE"/>
    <property type="match status" value="2"/>
</dbReference>
<dbReference type="PANTHER" id="PTHR23279:SF36">
    <property type="entry name" value="DEFECTIVE PROBOSCIS EXTENSION RESPONSE 9, ISOFORM A"/>
    <property type="match status" value="1"/>
</dbReference>
<dbReference type="SUPFAM" id="SSF48726">
    <property type="entry name" value="Immunoglobulin"/>
    <property type="match status" value="2"/>
</dbReference>
<organism evidence="2 3">
    <name type="scientific">Rotaria magnacalcarata</name>
    <dbReference type="NCBI Taxonomy" id="392030"/>
    <lineage>
        <taxon>Eukaryota</taxon>
        <taxon>Metazoa</taxon>
        <taxon>Spiralia</taxon>
        <taxon>Gnathifera</taxon>
        <taxon>Rotifera</taxon>
        <taxon>Eurotatoria</taxon>
        <taxon>Bdelloidea</taxon>
        <taxon>Philodinida</taxon>
        <taxon>Philodinidae</taxon>
        <taxon>Rotaria</taxon>
    </lineage>
</organism>
<proteinExistence type="predicted"/>
<dbReference type="InterPro" id="IPR003598">
    <property type="entry name" value="Ig_sub2"/>
</dbReference>
<reference evidence="2" key="1">
    <citation type="submission" date="2021-02" db="EMBL/GenBank/DDBJ databases">
        <authorList>
            <person name="Nowell W R."/>
        </authorList>
    </citation>
    <scope>NUCLEOTIDE SEQUENCE</scope>
</reference>
<dbReference type="Pfam" id="PF07679">
    <property type="entry name" value="I-set"/>
    <property type="match status" value="1"/>
</dbReference>
<dbReference type="GO" id="GO:0032589">
    <property type="term" value="C:neuron projection membrane"/>
    <property type="evidence" value="ECO:0007669"/>
    <property type="project" value="TreeGrafter"/>
</dbReference>
<dbReference type="SMART" id="SM00406">
    <property type="entry name" value="IGv"/>
    <property type="match status" value="1"/>
</dbReference>
<evidence type="ECO:0000313" key="3">
    <source>
        <dbReference type="Proteomes" id="UP000681967"/>
    </source>
</evidence>
<protein>
    <recommendedName>
        <fullName evidence="1">Ig-like domain-containing protein</fullName>
    </recommendedName>
</protein>
<dbReference type="InterPro" id="IPR013783">
    <property type="entry name" value="Ig-like_fold"/>
</dbReference>
<dbReference type="CDD" id="cd00096">
    <property type="entry name" value="Ig"/>
    <property type="match status" value="1"/>
</dbReference>
<comment type="caution">
    <text evidence="2">The sequence shown here is derived from an EMBL/GenBank/DDBJ whole genome shotgun (WGS) entry which is preliminary data.</text>
</comment>
<dbReference type="EMBL" id="CAJOBH010003385">
    <property type="protein sequence ID" value="CAF3950207.1"/>
    <property type="molecule type" value="Genomic_DNA"/>
</dbReference>
<dbReference type="InterPro" id="IPR037448">
    <property type="entry name" value="Zig-8"/>
</dbReference>
<dbReference type="Gene3D" id="2.60.40.10">
    <property type="entry name" value="Immunoglobulins"/>
    <property type="match status" value="2"/>
</dbReference>
<dbReference type="InterPro" id="IPR007110">
    <property type="entry name" value="Ig-like_dom"/>
</dbReference>
<name>A0A8S2MCJ8_9BILA</name>
<sequence>MIHGLIAAVISNKFPQILTQSYNQTLNISDTAILTCHVENLGYHHVTWLKYDPTTTTYLPLTVSEHVFISDARYFVSSYSTSSDSSYWNLEISNLKLSDEGIYECKISNRRASVSIQINLQVQIPMTIKPSRLYVEPGSSVELDCIIHNINTSSITWHFSSLNHTHKLNIYHYDIYEKFHNDKNTSKLQLIIRHAQPYHSGLWTCIYKRQRRSAKIFVQKVEYNGLKEALEYLIKDRDKYFTLCETYRATLTPRPNWERCAPIIEGGLEHWKELSIGKTSNQLVDILLNEIIGGNDIYNNVVNFIGLGIDPTVPKFLQTTSNIRNRHFMQRDVSLLIEDILKQKIEYDSEQQNTIDAKTNFKISLVDFVHIYFKRRFPDDELLQLEWGYNLVTGCRRFKTSSDIGIFWSVLLGQADEEIYHKKHISFDNTTQDS</sequence>
<dbReference type="Pfam" id="PF13927">
    <property type="entry name" value="Ig_3"/>
    <property type="match status" value="1"/>
</dbReference>
<dbReference type="SMART" id="SM00409">
    <property type="entry name" value="IG"/>
    <property type="match status" value="2"/>
</dbReference>
<dbReference type="Proteomes" id="UP000681967">
    <property type="component" value="Unassembled WGS sequence"/>
</dbReference>
<dbReference type="PANTHER" id="PTHR23279">
    <property type="entry name" value="DEFECTIVE PROBOSCIS EXTENSION RESPONSE DPR -RELATED"/>
    <property type="match status" value="1"/>
</dbReference>
<dbReference type="AlphaFoldDB" id="A0A8S2MCJ8"/>